<feature type="compositionally biased region" description="Basic and acidic residues" evidence="1">
    <location>
        <begin position="287"/>
        <end position="340"/>
    </location>
</feature>
<evidence type="ECO:0000256" key="1">
    <source>
        <dbReference type="SAM" id="MobiDB-lite"/>
    </source>
</evidence>
<feature type="compositionally biased region" description="Low complexity" evidence="1">
    <location>
        <begin position="9"/>
        <end position="21"/>
    </location>
</feature>
<accession>A0A9P6VFY6</accession>
<sequence>MNTIPPSSPLTSSHQPSSSTPSKRKRHIPPTPPGSSPSRTSNKDSTMRLNTNITDNIAIVSEEARTQGSPRTTVAYNFQGLQLEDGGTISKLELHGSNAPMLKPKDEAAMEEHAVRKRMKVFGAQDKSLSGRIMSDGTREVPETPDKRAFSIVIGAERTVDPVVVEKAKGVVLHNEIDPMIFRGGAAGKVKAGAGLARAYPSINRLSDSISRAPKPNKRSGTPPLFGSADASLKMEEGERRIVDEERAALTWHDDEITGHNPDDPDDDGEGINGIGFKPTPAMAYARTEKRRQQMLEYKNREAREARAKRSERRRASEVAKSNRDEEETARRVRFSEAEKSLISTM</sequence>
<dbReference type="AlphaFoldDB" id="A0A9P6VFY6"/>
<feature type="region of interest" description="Disordered" evidence="1">
    <location>
        <begin position="255"/>
        <end position="346"/>
    </location>
</feature>
<keyword evidence="3" id="KW-1185">Reference proteome</keyword>
<dbReference type="OrthoDB" id="5391950at2759"/>
<comment type="caution">
    <text evidence="2">The sequence shown here is derived from an EMBL/GenBank/DDBJ whole genome shotgun (WGS) entry which is preliminary data.</text>
</comment>
<feature type="region of interest" description="Disordered" evidence="1">
    <location>
        <begin position="207"/>
        <end position="231"/>
    </location>
</feature>
<reference evidence="2" key="1">
    <citation type="submission" date="2019-07" db="EMBL/GenBank/DDBJ databases">
        <title>Hyphodiscus hymeniophilus genome sequencing and assembly.</title>
        <authorList>
            <person name="Kramer G."/>
            <person name="Nodwell J."/>
        </authorList>
    </citation>
    <scope>NUCLEOTIDE SEQUENCE</scope>
    <source>
        <strain evidence="2">ATCC 34498</strain>
    </source>
</reference>
<dbReference type="EMBL" id="VNKQ01000013">
    <property type="protein sequence ID" value="KAG0647192.1"/>
    <property type="molecule type" value="Genomic_DNA"/>
</dbReference>
<protein>
    <submittedName>
        <fullName evidence="2">Uncharacterized protein</fullName>
    </submittedName>
</protein>
<feature type="region of interest" description="Disordered" evidence="1">
    <location>
        <begin position="1"/>
        <end position="52"/>
    </location>
</feature>
<gene>
    <name evidence="2" type="ORF">D0Z07_7150</name>
</gene>
<dbReference type="Proteomes" id="UP000785200">
    <property type="component" value="Unassembled WGS sequence"/>
</dbReference>
<name>A0A9P6VFY6_9HELO</name>
<organism evidence="2 3">
    <name type="scientific">Hyphodiscus hymeniophilus</name>
    <dbReference type="NCBI Taxonomy" id="353542"/>
    <lineage>
        <taxon>Eukaryota</taxon>
        <taxon>Fungi</taxon>
        <taxon>Dikarya</taxon>
        <taxon>Ascomycota</taxon>
        <taxon>Pezizomycotina</taxon>
        <taxon>Leotiomycetes</taxon>
        <taxon>Helotiales</taxon>
        <taxon>Hyphodiscaceae</taxon>
        <taxon>Hyphodiscus</taxon>
    </lineage>
</organism>
<evidence type="ECO:0000313" key="2">
    <source>
        <dbReference type="EMBL" id="KAG0647192.1"/>
    </source>
</evidence>
<evidence type="ECO:0000313" key="3">
    <source>
        <dbReference type="Proteomes" id="UP000785200"/>
    </source>
</evidence>
<proteinExistence type="predicted"/>